<reference evidence="2 3" key="1">
    <citation type="journal article" date="2010" name="Nature">
        <title>The Ectocarpus genome and the independent evolution of multicellularity in brown algae.</title>
        <authorList>
            <person name="Cock J.M."/>
            <person name="Sterck L."/>
            <person name="Rouze P."/>
            <person name="Scornet D."/>
            <person name="Allen A.E."/>
            <person name="Amoutzias G."/>
            <person name="Anthouard V."/>
            <person name="Artiguenave F."/>
            <person name="Aury J.M."/>
            <person name="Badger J.H."/>
            <person name="Beszteri B."/>
            <person name="Billiau K."/>
            <person name="Bonnet E."/>
            <person name="Bothwell J.H."/>
            <person name="Bowler C."/>
            <person name="Boyen C."/>
            <person name="Brownlee C."/>
            <person name="Carrano C.J."/>
            <person name="Charrier B."/>
            <person name="Cho G.Y."/>
            <person name="Coelho S.M."/>
            <person name="Collen J."/>
            <person name="Corre E."/>
            <person name="Da Silva C."/>
            <person name="Delage L."/>
            <person name="Delaroque N."/>
            <person name="Dittami S.M."/>
            <person name="Doulbeau S."/>
            <person name="Elias M."/>
            <person name="Farnham G."/>
            <person name="Gachon C.M."/>
            <person name="Gschloessl B."/>
            <person name="Heesch S."/>
            <person name="Jabbari K."/>
            <person name="Jubin C."/>
            <person name="Kawai H."/>
            <person name="Kimura K."/>
            <person name="Kloareg B."/>
            <person name="Kupper F.C."/>
            <person name="Lang D."/>
            <person name="Le Bail A."/>
            <person name="Leblanc C."/>
            <person name="Lerouge P."/>
            <person name="Lohr M."/>
            <person name="Lopez P.J."/>
            <person name="Martens C."/>
            <person name="Maumus F."/>
            <person name="Michel G."/>
            <person name="Miranda-Saavedra D."/>
            <person name="Morales J."/>
            <person name="Moreau H."/>
            <person name="Motomura T."/>
            <person name="Nagasato C."/>
            <person name="Napoli C.A."/>
            <person name="Nelson D.R."/>
            <person name="Nyvall-Collen P."/>
            <person name="Peters A.F."/>
            <person name="Pommier C."/>
            <person name="Potin P."/>
            <person name="Poulain J."/>
            <person name="Quesneville H."/>
            <person name="Read B."/>
            <person name="Rensing S.A."/>
            <person name="Ritter A."/>
            <person name="Rousvoal S."/>
            <person name="Samanta M."/>
            <person name="Samson G."/>
            <person name="Schroeder D.C."/>
            <person name="Segurens B."/>
            <person name="Strittmatter M."/>
            <person name="Tonon T."/>
            <person name="Tregear J.W."/>
            <person name="Valentin K."/>
            <person name="von Dassow P."/>
            <person name="Yamagishi T."/>
            <person name="Van de Peer Y."/>
            <person name="Wincker P."/>
        </authorList>
    </citation>
    <scope>NUCLEOTIDE SEQUENCE [LARGE SCALE GENOMIC DNA]</scope>
    <source>
        <strain evidence="3">Ec32 / CCAP1310/4</strain>
    </source>
</reference>
<protein>
    <submittedName>
        <fullName evidence="2">Uncharacterized protein</fullName>
    </submittedName>
</protein>
<feature type="region of interest" description="Disordered" evidence="1">
    <location>
        <begin position="80"/>
        <end position="113"/>
    </location>
</feature>
<feature type="compositionally biased region" description="Polar residues" evidence="1">
    <location>
        <begin position="1"/>
        <end position="11"/>
    </location>
</feature>
<evidence type="ECO:0000313" key="3">
    <source>
        <dbReference type="Proteomes" id="UP000002630"/>
    </source>
</evidence>
<proteinExistence type="predicted"/>
<dbReference type="OrthoDB" id="26525at2759"/>
<feature type="compositionally biased region" description="Low complexity" evidence="1">
    <location>
        <begin position="14"/>
        <end position="26"/>
    </location>
</feature>
<dbReference type="Proteomes" id="UP000002630">
    <property type="component" value="Linkage Group LG26"/>
</dbReference>
<evidence type="ECO:0000313" key="2">
    <source>
        <dbReference type="EMBL" id="CBJ30941.1"/>
    </source>
</evidence>
<name>D7FS00_ECTSI</name>
<feature type="region of interest" description="Disordered" evidence="1">
    <location>
        <begin position="1"/>
        <end position="59"/>
    </location>
</feature>
<dbReference type="STRING" id="2880.D7FS00"/>
<dbReference type="EMBL" id="FN649751">
    <property type="protein sequence ID" value="CBJ30941.1"/>
    <property type="molecule type" value="Genomic_DNA"/>
</dbReference>
<dbReference type="EMBL" id="FN648405">
    <property type="protein sequence ID" value="CBJ30941.1"/>
    <property type="molecule type" value="Genomic_DNA"/>
</dbReference>
<dbReference type="AlphaFoldDB" id="D7FS00"/>
<accession>D7FS00</accession>
<gene>
    <name evidence="2" type="ORF">Esi_0226_0011</name>
</gene>
<evidence type="ECO:0000256" key="1">
    <source>
        <dbReference type="SAM" id="MobiDB-lite"/>
    </source>
</evidence>
<keyword evidence="3" id="KW-1185">Reference proteome</keyword>
<dbReference type="InParanoid" id="D7FS00"/>
<feature type="compositionally biased region" description="Acidic residues" evidence="1">
    <location>
        <begin position="100"/>
        <end position="110"/>
    </location>
</feature>
<sequence length="425" mass="48197">MEHQITGNTENRGGESALAAGSGASAEGDDAIRSGGGSDHESRKSGATRRKQNGLNQVVITRKLSKHIVKETRKKIIAREKAEESERKLKQREKEMKGPDEDDEESEDGIDPTAETAWLQPETRVARVKAKKMRGLRTNSVENLENDDLNHLSAQRNFVKTGFWRCPNPFRRKLIEDRQELLGILNMPRNKRMRKAGIKESHLASIVDVYRDVMFNALARMEEDEAGDAGPLVGAKKADGKGVRVSLFTAALGISPYLFMREVLWASNRLYAHAVAGEMNRATWVFGCIGLCLMSEREVVDFIFNTCKVTEAGELEVGELDRLAKSLHLSNDAFWPAFSQQLEDINKSHQNGDLIMTLDFFQDMHHKYPMILYPALRVQELVQRRTLGLRAWGRINNRLDNYLVRQKRNANRKPCCLWVLLGLKR</sequence>
<feature type="compositionally biased region" description="Basic and acidic residues" evidence="1">
    <location>
        <begin position="80"/>
        <end position="99"/>
    </location>
</feature>
<organism evidence="2 3">
    <name type="scientific">Ectocarpus siliculosus</name>
    <name type="common">Brown alga</name>
    <name type="synonym">Conferva siliculosa</name>
    <dbReference type="NCBI Taxonomy" id="2880"/>
    <lineage>
        <taxon>Eukaryota</taxon>
        <taxon>Sar</taxon>
        <taxon>Stramenopiles</taxon>
        <taxon>Ochrophyta</taxon>
        <taxon>PX clade</taxon>
        <taxon>Phaeophyceae</taxon>
        <taxon>Ectocarpales</taxon>
        <taxon>Ectocarpaceae</taxon>
        <taxon>Ectocarpus</taxon>
    </lineage>
</organism>